<evidence type="ECO:0000313" key="3">
    <source>
        <dbReference type="Proteomes" id="UP001157160"/>
    </source>
</evidence>
<gene>
    <name evidence="2" type="ORF">GCM10025874_09960</name>
</gene>
<organism evidence="2 3">
    <name type="scientific">Arenivirga flava</name>
    <dbReference type="NCBI Taxonomy" id="1930060"/>
    <lineage>
        <taxon>Bacteria</taxon>
        <taxon>Bacillati</taxon>
        <taxon>Actinomycetota</taxon>
        <taxon>Actinomycetes</taxon>
        <taxon>Micrococcales</taxon>
        <taxon>Microbacteriaceae</taxon>
        <taxon>Arenivirga</taxon>
    </lineage>
</organism>
<accession>A0AA37UER5</accession>
<keyword evidence="3" id="KW-1185">Reference proteome</keyword>
<keyword evidence="1" id="KW-0472">Membrane</keyword>
<dbReference type="EMBL" id="BSUL01000001">
    <property type="protein sequence ID" value="GMA27743.1"/>
    <property type="molecule type" value="Genomic_DNA"/>
</dbReference>
<keyword evidence="1" id="KW-1133">Transmembrane helix</keyword>
<reference evidence="2 3" key="1">
    <citation type="journal article" date="2014" name="Int. J. Syst. Evol. Microbiol.">
        <title>Complete genome sequence of Corynebacterium casei LMG S-19264T (=DSM 44701T), isolated from a smear-ripened cheese.</title>
        <authorList>
            <consortium name="US DOE Joint Genome Institute (JGI-PGF)"/>
            <person name="Walter F."/>
            <person name="Albersmeier A."/>
            <person name="Kalinowski J."/>
            <person name="Ruckert C."/>
        </authorList>
    </citation>
    <scope>NUCLEOTIDE SEQUENCE [LARGE SCALE GENOMIC DNA]</scope>
    <source>
        <strain evidence="2 3">NBRC 112289</strain>
    </source>
</reference>
<proteinExistence type="predicted"/>
<dbReference type="Proteomes" id="UP001157160">
    <property type="component" value="Unassembled WGS sequence"/>
</dbReference>
<sequence>MERTVDYAAFDETTDRAAVRAFRRAQGGGVELPAIVGVVLLVAVIAFVTVVGTVVIGANAALGGAGPLGGLGFALPFAAVLVLAVVAVTRRGAAGGTSWADRYRLDRFARANGFVYAHRSPRRGTRA</sequence>
<comment type="caution">
    <text evidence="2">The sequence shown here is derived from an EMBL/GenBank/DDBJ whole genome shotgun (WGS) entry which is preliminary data.</text>
</comment>
<feature type="transmembrane region" description="Helical" evidence="1">
    <location>
        <begin position="68"/>
        <end position="88"/>
    </location>
</feature>
<name>A0AA37UER5_9MICO</name>
<dbReference type="RefSeq" id="WP_284230574.1">
    <property type="nucleotide sequence ID" value="NZ_BSUL01000001.1"/>
</dbReference>
<keyword evidence="1" id="KW-0812">Transmembrane</keyword>
<evidence type="ECO:0000313" key="2">
    <source>
        <dbReference type="EMBL" id="GMA27743.1"/>
    </source>
</evidence>
<feature type="transmembrane region" description="Helical" evidence="1">
    <location>
        <begin position="32"/>
        <end position="56"/>
    </location>
</feature>
<protein>
    <submittedName>
        <fullName evidence="2">Uncharacterized protein</fullName>
    </submittedName>
</protein>
<evidence type="ECO:0000256" key="1">
    <source>
        <dbReference type="SAM" id="Phobius"/>
    </source>
</evidence>
<dbReference type="AlphaFoldDB" id="A0AA37UER5"/>